<dbReference type="RefSeq" id="WP_196282133.1">
    <property type="nucleotide sequence ID" value="NZ_JADQDQ010000004.1"/>
</dbReference>
<sequence>MKHLDSPHEIISPQLFKEYSAKWLTVVSQPSVSPLAQAFSNAAGERILYVSFPVSSIVGLLSAIGVHQIKARFLLVPGESAGAQDFSIALFAADTKGDQVSAYYIGTPGTKGQGYRMPSTFAPAARNEHVPGELASIWLRNWQDAGEVKPAMFTVNLVTLQGYNFNLIDFMVPLPRAQARQQQEIRVYLALHAYHAPDSTGELTEAFGLVVLSKSANPRGGTDEDDSINGDDVFLDLATPCPPNF</sequence>
<organism evidence="2 3">
    <name type="scientific">Hymenobacter jeongseonensis</name>
    <dbReference type="NCBI Taxonomy" id="2791027"/>
    <lineage>
        <taxon>Bacteria</taxon>
        <taxon>Pseudomonadati</taxon>
        <taxon>Bacteroidota</taxon>
        <taxon>Cytophagia</taxon>
        <taxon>Cytophagales</taxon>
        <taxon>Hymenobacteraceae</taxon>
        <taxon>Hymenobacter</taxon>
    </lineage>
</organism>
<comment type="caution">
    <text evidence="2">The sequence shown here is derived from an EMBL/GenBank/DDBJ whole genome shotgun (WGS) entry which is preliminary data.</text>
</comment>
<dbReference type="Proteomes" id="UP000597617">
    <property type="component" value="Unassembled WGS sequence"/>
</dbReference>
<name>A0ABS0IHA9_9BACT</name>
<protein>
    <submittedName>
        <fullName evidence="2">Uncharacterized protein</fullName>
    </submittedName>
</protein>
<evidence type="ECO:0000256" key="1">
    <source>
        <dbReference type="SAM" id="Phobius"/>
    </source>
</evidence>
<keyword evidence="1" id="KW-1133">Transmembrane helix</keyword>
<dbReference type="EMBL" id="JADQDQ010000004">
    <property type="protein sequence ID" value="MBF9237750.1"/>
    <property type="molecule type" value="Genomic_DNA"/>
</dbReference>
<reference evidence="2 3" key="1">
    <citation type="submission" date="2020-11" db="EMBL/GenBank/DDBJ databases">
        <authorList>
            <person name="Kim M.K."/>
        </authorList>
    </citation>
    <scope>NUCLEOTIDE SEQUENCE [LARGE SCALE GENOMIC DNA]</scope>
    <source>
        <strain evidence="2 3">BT683</strain>
    </source>
</reference>
<keyword evidence="1" id="KW-0812">Transmembrane</keyword>
<evidence type="ECO:0000313" key="3">
    <source>
        <dbReference type="Proteomes" id="UP000597617"/>
    </source>
</evidence>
<keyword evidence="3" id="KW-1185">Reference proteome</keyword>
<accession>A0ABS0IHA9</accession>
<keyword evidence="1" id="KW-0472">Membrane</keyword>
<evidence type="ECO:0000313" key="2">
    <source>
        <dbReference type="EMBL" id="MBF9237750.1"/>
    </source>
</evidence>
<gene>
    <name evidence="2" type="ORF">I2I05_10125</name>
</gene>
<proteinExistence type="predicted"/>
<feature type="transmembrane region" description="Helical" evidence="1">
    <location>
        <begin position="47"/>
        <end position="66"/>
    </location>
</feature>